<sequence length="69" mass="8059">MPSYHDSQLNSQKPEITKLLEQHQESRRRIESLGLVRLTPGLKWLMWGLRFYVVGMVILVVINVMATLH</sequence>
<accession>A0A2T2X8F7</accession>
<evidence type="ECO:0000313" key="2">
    <source>
        <dbReference type="EMBL" id="PSR30794.1"/>
    </source>
</evidence>
<organism evidence="2 3">
    <name type="scientific">Sulfobacillus benefaciens</name>
    <dbReference type="NCBI Taxonomy" id="453960"/>
    <lineage>
        <taxon>Bacteria</taxon>
        <taxon>Bacillati</taxon>
        <taxon>Bacillota</taxon>
        <taxon>Clostridia</taxon>
        <taxon>Eubacteriales</taxon>
        <taxon>Clostridiales Family XVII. Incertae Sedis</taxon>
        <taxon>Sulfobacillus</taxon>
    </lineage>
</organism>
<proteinExistence type="predicted"/>
<dbReference type="AlphaFoldDB" id="A0A2T2X8F7"/>
<reference evidence="2 3" key="1">
    <citation type="journal article" date="2014" name="BMC Genomics">
        <title>Comparison of environmental and isolate Sulfobacillus genomes reveals diverse carbon, sulfur, nitrogen, and hydrogen metabolisms.</title>
        <authorList>
            <person name="Justice N.B."/>
            <person name="Norman A."/>
            <person name="Brown C.T."/>
            <person name="Singh A."/>
            <person name="Thomas B.C."/>
            <person name="Banfield J.F."/>
        </authorList>
    </citation>
    <scope>NUCLEOTIDE SEQUENCE [LARGE SCALE GENOMIC DNA]</scope>
    <source>
        <strain evidence="2">AMDSBA1</strain>
    </source>
</reference>
<dbReference type="Proteomes" id="UP000242699">
    <property type="component" value="Unassembled WGS sequence"/>
</dbReference>
<dbReference type="EMBL" id="PXYT01000007">
    <property type="protein sequence ID" value="PSR30794.1"/>
    <property type="molecule type" value="Genomic_DNA"/>
</dbReference>
<keyword evidence="1" id="KW-0812">Transmembrane</keyword>
<feature type="transmembrane region" description="Helical" evidence="1">
    <location>
        <begin position="44"/>
        <end position="66"/>
    </location>
</feature>
<evidence type="ECO:0000256" key="1">
    <source>
        <dbReference type="SAM" id="Phobius"/>
    </source>
</evidence>
<protein>
    <submittedName>
        <fullName evidence="2">Uncharacterized protein</fullName>
    </submittedName>
</protein>
<comment type="caution">
    <text evidence="2">The sequence shown here is derived from an EMBL/GenBank/DDBJ whole genome shotgun (WGS) entry which is preliminary data.</text>
</comment>
<name>A0A2T2X8F7_9FIRM</name>
<gene>
    <name evidence="2" type="ORF">C7B43_04820</name>
</gene>
<keyword evidence="1" id="KW-0472">Membrane</keyword>
<keyword evidence="1" id="KW-1133">Transmembrane helix</keyword>
<evidence type="ECO:0000313" key="3">
    <source>
        <dbReference type="Proteomes" id="UP000242699"/>
    </source>
</evidence>